<reference evidence="2 3" key="1">
    <citation type="submission" date="2018-02" db="EMBL/GenBank/DDBJ databases">
        <title>Genomic Encyclopedia of Archaeal and Bacterial Type Strains, Phase II (KMG-II): from individual species to whole genera.</title>
        <authorList>
            <person name="Goeker M."/>
        </authorList>
    </citation>
    <scope>NUCLEOTIDE SEQUENCE [LARGE SCALE GENOMIC DNA]</scope>
    <source>
        <strain evidence="2 3">DSM 29526</strain>
    </source>
</reference>
<gene>
    <name evidence="2" type="ORF">CLV84_1166</name>
</gene>
<protein>
    <submittedName>
        <fullName evidence="2">Uncharacterized protein</fullName>
    </submittedName>
</protein>
<name>A0A2S6I9N4_9BACT</name>
<proteinExistence type="predicted"/>
<accession>A0A2S6I9N4</accession>
<evidence type="ECO:0000313" key="3">
    <source>
        <dbReference type="Proteomes" id="UP000237662"/>
    </source>
</evidence>
<feature type="region of interest" description="Disordered" evidence="1">
    <location>
        <begin position="1"/>
        <end position="31"/>
    </location>
</feature>
<dbReference type="EMBL" id="PTJC01000005">
    <property type="protein sequence ID" value="PPK88201.1"/>
    <property type="molecule type" value="Genomic_DNA"/>
</dbReference>
<evidence type="ECO:0000256" key="1">
    <source>
        <dbReference type="SAM" id="MobiDB-lite"/>
    </source>
</evidence>
<organism evidence="2 3">
    <name type="scientific">Neolewinella xylanilytica</name>
    <dbReference type="NCBI Taxonomy" id="1514080"/>
    <lineage>
        <taxon>Bacteria</taxon>
        <taxon>Pseudomonadati</taxon>
        <taxon>Bacteroidota</taxon>
        <taxon>Saprospiria</taxon>
        <taxon>Saprospirales</taxon>
        <taxon>Lewinellaceae</taxon>
        <taxon>Neolewinella</taxon>
    </lineage>
</organism>
<keyword evidence="3" id="KW-1185">Reference proteome</keyword>
<evidence type="ECO:0000313" key="2">
    <source>
        <dbReference type="EMBL" id="PPK88201.1"/>
    </source>
</evidence>
<feature type="compositionally biased region" description="Basic and acidic residues" evidence="1">
    <location>
        <begin position="1"/>
        <end position="11"/>
    </location>
</feature>
<dbReference type="AlphaFoldDB" id="A0A2S6I9N4"/>
<comment type="caution">
    <text evidence="2">The sequence shown here is derived from an EMBL/GenBank/DDBJ whole genome shotgun (WGS) entry which is preliminary data.</text>
</comment>
<dbReference type="Proteomes" id="UP000237662">
    <property type="component" value="Unassembled WGS sequence"/>
</dbReference>
<sequence>MEYARSEESENRQAMGGMGHTAEAVRNGNER</sequence>